<evidence type="ECO:0000313" key="2">
    <source>
        <dbReference type="EMBL" id="PWN40186.1"/>
    </source>
</evidence>
<proteinExistence type="predicted"/>
<feature type="region of interest" description="Disordered" evidence="1">
    <location>
        <begin position="215"/>
        <end position="315"/>
    </location>
</feature>
<name>A0A316VRG5_9BASI</name>
<accession>A0A316VRG5</accession>
<protein>
    <submittedName>
        <fullName evidence="2">Uncharacterized protein</fullName>
    </submittedName>
</protein>
<dbReference type="Proteomes" id="UP000245783">
    <property type="component" value="Unassembled WGS sequence"/>
</dbReference>
<dbReference type="RefSeq" id="XP_025367346.1">
    <property type="nucleotide sequence ID" value="XM_025516390.1"/>
</dbReference>
<sequence>MTASSFPPPPMSDASVSVQIIHVSLEDVKHVCDTLLLVRNSPNFKTSMHSKVPNQSSPFWVLFGDVPLGTVRAPHLQSTAHKMQNADKEFASMSRIRKDCHLAINRSHAVAARDGLEAMIAAFDAYEQEATENLTGAAGYMAAAMAHEDALEQLEAIVSAQGSHKEAGHGRSVQYKAALTALHGCGKALQAYNIEPTEEDDLPEVISTLRGRMPIQSGVPSSAFEVGRGGGSSFTSSSSSSNSSNSNSNSSNSTITTTSSSSSSSSTNGSNGSTGSTSNTSNTSNTSRSNKRGLEDDAEGAPVRVFRFRVKEEEP</sequence>
<dbReference type="AlphaFoldDB" id="A0A316VRG5"/>
<dbReference type="InParanoid" id="A0A316VRG5"/>
<dbReference type="GeneID" id="37038260"/>
<evidence type="ECO:0000256" key="1">
    <source>
        <dbReference type="SAM" id="MobiDB-lite"/>
    </source>
</evidence>
<keyword evidence="3" id="KW-1185">Reference proteome</keyword>
<reference evidence="2 3" key="1">
    <citation type="journal article" date="2018" name="Mol. Biol. Evol.">
        <title>Broad Genomic Sampling Reveals a Smut Pathogenic Ancestry of the Fungal Clade Ustilaginomycotina.</title>
        <authorList>
            <person name="Kijpornyongpan T."/>
            <person name="Mondo S.J."/>
            <person name="Barry K."/>
            <person name="Sandor L."/>
            <person name="Lee J."/>
            <person name="Lipzen A."/>
            <person name="Pangilinan J."/>
            <person name="LaButti K."/>
            <person name="Hainaut M."/>
            <person name="Henrissat B."/>
            <person name="Grigoriev I.V."/>
            <person name="Spatafora J.W."/>
            <person name="Aime M.C."/>
        </authorList>
    </citation>
    <scope>NUCLEOTIDE SEQUENCE [LARGE SCALE GENOMIC DNA]</scope>
    <source>
        <strain evidence="2 3">MCA 4658</strain>
    </source>
</reference>
<organism evidence="2 3">
    <name type="scientific">Ceraceosorus guamensis</name>
    <dbReference type="NCBI Taxonomy" id="1522189"/>
    <lineage>
        <taxon>Eukaryota</taxon>
        <taxon>Fungi</taxon>
        <taxon>Dikarya</taxon>
        <taxon>Basidiomycota</taxon>
        <taxon>Ustilaginomycotina</taxon>
        <taxon>Exobasidiomycetes</taxon>
        <taxon>Ceraceosorales</taxon>
        <taxon>Ceraceosoraceae</taxon>
        <taxon>Ceraceosorus</taxon>
    </lineage>
</organism>
<feature type="compositionally biased region" description="Low complexity" evidence="1">
    <location>
        <begin position="233"/>
        <end position="288"/>
    </location>
</feature>
<gene>
    <name evidence="2" type="ORF">IE81DRAFT_349463</name>
</gene>
<evidence type="ECO:0000313" key="3">
    <source>
        <dbReference type="Proteomes" id="UP000245783"/>
    </source>
</evidence>
<dbReference type="EMBL" id="KZ819426">
    <property type="protein sequence ID" value="PWN40186.1"/>
    <property type="molecule type" value="Genomic_DNA"/>
</dbReference>